<feature type="region of interest" description="Disordered" evidence="5">
    <location>
        <begin position="37"/>
        <end position="170"/>
    </location>
</feature>
<dbReference type="PANTHER" id="PTHR47053">
    <property type="entry name" value="MUREIN DD-ENDOPEPTIDASE MEPH-RELATED"/>
    <property type="match status" value="1"/>
</dbReference>
<feature type="chain" id="PRO_5046583462" evidence="6">
    <location>
        <begin position="29"/>
        <end position="411"/>
    </location>
</feature>
<reference evidence="8 9" key="1">
    <citation type="submission" date="2021-10" db="EMBL/GenBank/DDBJ databases">
        <title>Collection of gut derived symbiotic bacterial strains cultured from healthy donors.</title>
        <authorList>
            <person name="Lin H."/>
            <person name="Littmann E."/>
            <person name="Kohout C."/>
            <person name="Pamer E.G."/>
        </authorList>
    </citation>
    <scope>NUCLEOTIDE SEQUENCE [LARGE SCALE GENOMIC DNA]</scope>
    <source>
        <strain evidence="8 9">DFI.1.165</strain>
    </source>
</reference>
<evidence type="ECO:0000313" key="8">
    <source>
        <dbReference type="EMBL" id="MCB7389534.1"/>
    </source>
</evidence>
<protein>
    <submittedName>
        <fullName evidence="8">NlpC/P60 family protein</fullName>
    </submittedName>
</protein>
<dbReference type="Gene3D" id="3.90.1720.10">
    <property type="entry name" value="endopeptidase domain like (from Nostoc punctiforme)"/>
    <property type="match status" value="1"/>
</dbReference>
<evidence type="ECO:0000256" key="4">
    <source>
        <dbReference type="ARBA" id="ARBA00022807"/>
    </source>
</evidence>
<keyword evidence="9" id="KW-1185">Reference proteome</keyword>
<dbReference type="InterPro" id="IPR038765">
    <property type="entry name" value="Papain-like_cys_pep_sf"/>
</dbReference>
<comment type="similarity">
    <text evidence="1">Belongs to the peptidase C40 family.</text>
</comment>
<evidence type="ECO:0000313" key="9">
    <source>
        <dbReference type="Proteomes" id="UP001299546"/>
    </source>
</evidence>
<sequence>MKKSRWNMILCAVLATGILVPLANSAFAQEEQSNMIDGTSSAEVQEKQEAALGNETGGATVPGNGSGSEEVMTPDSGSESEEETTPDSGTESEEVSTPDGGSQSEEVSTPDSGNESGEETTPDSGTEFIETATPDSGRESDETTQGNDTASGSISNSEASRKESAKSYTDGNTEVKAPVFVYSDSVLPQQFKDLKLSKTQIEELVRMTRGEMSEERLQVVLHAYSLVGKVNYFWGGKSSAIGWDSRWGMAATVTSEGNDTTGTIRTYGLDCSGYVTWAFLNAAGNRDIIKSVGHGTTAQWANSSAIEEKEALPGDLAFMAPGGTSVNHVGIVIGRNMDGQLMFAHCSGGYNNVVVTTAKEGCFRYLRRPNVYTDETIEFSKMVHGNPKAMTENNKELYEKYQDLSLMKNEG</sequence>
<evidence type="ECO:0000256" key="6">
    <source>
        <dbReference type="SAM" id="SignalP"/>
    </source>
</evidence>
<feature type="compositionally biased region" description="Polar residues" evidence="5">
    <location>
        <begin position="99"/>
        <end position="115"/>
    </location>
</feature>
<dbReference type="EMBL" id="JAJCIS010000031">
    <property type="protein sequence ID" value="MCB7389534.1"/>
    <property type="molecule type" value="Genomic_DNA"/>
</dbReference>
<feature type="signal peptide" evidence="6">
    <location>
        <begin position="1"/>
        <end position="28"/>
    </location>
</feature>
<dbReference type="Proteomes" id="UP001299546">
    <property type="component" value="Unassembled WGS sequence"/>
</dbReference>
<proteinExistence type="inferred from homology"/>
<dbReference type="InterPro" id="IPR000064">
    <property type="entry name" value="NLP_P60_dom"/>
</dbReference>
<gene>
    <name evidence="8" type="ORF">LIZ65_19820</name>
</gene>
<dbReference type="PROSITE" id="PS51935">
    <property type="entry name" value="NLPC_P60"/>
    <property type="match status" value="1"/>
</dbReference>
<evidence type="ECO:0000256" key="1">
    <source>
        <dbReference type="ARBA" id="ARBA00007074"/>
    </source>
</evidence>
<dbReference type="RefSeq" id="WP_066732869.1">
    <property type="nucleotide sequence ID" value="NZ_JAJCIQ010000029.1"/>
</dbReference>
<keyword evidence="6" id="KW-0732">Signal</keyword>
<feature type="domain" description="NlpC/P60" evidence="7">
    <location>
        <begin position="213"/>
        <end position="377"/>
    </location>
</feature>
<comment type="caution">
    <text evidence="8">The sequence shown here is derived from an EMBL/GenBank/DDBJ whole genome shotgun (WGS) entry which is preliminary data.</text>
</comment>
<evidence type="ECO:0000256" key="2">
    <source>
        <dbReference type="ARBA" id="ARBA00022670"/>
    </source>
</evidence>
<keyword evidence="4" id="KW-0788">Thiol protease</keyword>
<evidence type="ECO:0000256" key="3">
    <source>
        <dbReference type="ARBA" id="ARBA00022801"/>
    </source>
</evidence>
<organism evidence="8 9">
    <name type="scientific">Bariatricus massiliensis</name>
    <dbReference type="NCBI Taxonomy" id="1745713"/>
    <lineage>
        <taxon>Bacteria</taxon>
        <taxon>Bacillati</taxon>
        <taxon>Bacillota</taxon>
        <taxon>Clostridia</taxon>
        <taxon>Lachnospirales</taxon>
        <taxon>Lachnospiraceae</taxon>
        <taxon>Bariatricus</taxon>
    </lineage>
</organism>
<feature type="compositionally biased region" description="Polar residues" evidence="5">
    <location>
        <begin position="143"/>
        <end position="158"/>
    </location>
</feature>
<dbReference type="SUPFAM" id="SSF54001">
    <property type="entry name" value="Cysteine proteinases"/>
    <property type="match status" value="1"/>
</dbReference>
<feature type="compositionally biased region" description="Acidic residues" evidence="5">
    <location>
        <begin position="78"/>
        <end position="96"/>
    </location>
</feature>
<dbReference type="InterPro" id="IPR051202">
    <property type="entry name" value="Peptidase_C40"/>
</dbReference>
<evidence type="ECO:0000256" key="5">
    <source>
        <dbReference type="SAM" id="MobiDB-lite"/>
    </source>
</evidence>
<evidence type="ECO:0000259" key="7">
    <source>
        <dbReference type="PROSITE" id="PS51935"/>
    </source>
</evidence>
<keyword evidence="2" id="KW-0645">Protease</keyword>
<dbReference type="Pfam" id="PF00877">
    <property type="entry name" value="NLPC_P60"/>
    <property type="match status" value="1"/>
</dbReference>
<name>A0ABS8DM97_9FIRM</name>
<keyword evidence="3" id="KW-0378">Hydrolase</keyword>
<dbReference type="PANTHER" id="PTHR47053:SF1">
    <property type="entry name" value="MUREIN DD-ENDOPEPTIDASE MEPH-RELATED"/>
    <property type="match status" value="1"/>
</dbReference>
<accession>A0ABS8DM97</accession>